<dbReference type="EMBL" id="CP004372">
    <property type="protein sequence ID" value="AHM04108.1"/>
    <property type="molecule type" value="Genomic_DNA"/>
</dbReference>
<dbReference type="Proteomes" id="UP000019593">
    <property type="component" value="Chromosome"/>
</dbReference>
<keyword evidence="2" id="KW-1185">Reference proteome</keyword>
<dbReference type="InterPro" id="IPR036028">
    <property type="entry name" value="SH3-like_dom_sf"/>
</dbReference>
<dbReference type="RefSeq" id="WP_025311918.1">
    <property type="nucleotide sequence ID" value="NZ_CP004372.1"/>
</dbReference>
<accession>W8RSK7</accession>
<dbReference type="SUPFAM" id="SSF50044">
    <property type="entry name" value="SH3-domain"/>
    <property type="match status" value="1"/>
</dbReference>
<dbReference type="KEGG" id="red:roselon_01741"/>
<dbReference type="STRING" id="1294273.roselon_01741"/>
<sequence>MARGEALTLGGTDPENPGWRWCVNEKGLGGWLPEGWVVDGRAKGAFDTTEATVAPGTRVTLVRAHAGWWFCRLGDGRHGWLPESVLSIGD</sequence>
<dbReference type="AlphaFoldDB" id="W8RSK7"/>
<dbReference type="HOGENOM" id="CLU_2438902_0_0_5"/>
<evidence type="ECO:0000313" key="2">
    <source>
        <dbReference type="Proteomes" id="UP000019593"/>
    </source>
</evidence>
<evidence type="ECO:0000313" key="1">
    <source>
        <dbReference type="EMBL" id="AHM04108.1"/>
    </source>
</evidence>
<evidence type="ECO:0008006" key="3">
    <source>
        <dbReference type="Google" id="ProtNLM"/>
    </source>
</evidence>
<name>W8RSK7_9RHOB</name>
<proteinExistence type="predicted"/>
<organism evidence="1 2">
    <name type="scientific">Roseicyclus elongatus DSM 19469</name>
    <dbReference type="NCBI Taxonomy" id="1294273"/>
    <lineage>
        <taxon>Bacteria</taxon>
        <taxon>Pseudomonadati</taxon>
        <taxon>Pseudomonadota</taxon>
        <taxon>Alphaproteobacteria</taxon>
        <taxon>Rhodobacterales</taxon>
        <taxon>Roseobacteraceae</taxon>
        <taxon>Roseicyclus</taxon>
    </lineage>
</organism>
<reference evidence="1 2" key="1">
    <citation type="submission" date="2013-03" db="EMBL/GenBank/DDBJ databases">
        <authorList>
            <person name="Fiebig A."/>
            <person name="Goeker M."/>
            <person name="Klenk H.-P.P."/>
        </authorList>
    </citation>
    <scope>NUCLEOTIDE SEQUENCE [LARGE SCALE GENOMIC DNA]</scope>
    <source>
        <strain evidence="2">DSM 19469</strain>
    </source>
</reference>
<dbReference type="OrthoDB" id="1030757at2"/>
<protein>
    <recommendedName>
        <fullName evidence="3">SH3 domain-containing protein</fullName>
    </recommendedName>
</protein>
<dbReference type="Gene3D" id="2.30.30.40">
    <property type="entry name" value="SH3 Domains"/>
    <property type="match status" value="1"/>
</dbReference>
<gene>
    <name evidence="1" type="ORF">roselon_01741</name>
</gene>